<dbReference type="InterPro" id="IPR036397">
    <property type="entry name" value="RNaseH_sf"/>
</dbReference>
<feature type="region of interest" description="Disordered" evidence="1">
    <location>
        <begin position="51"/>
        <end position="93"/>
    </location>
</feature>
<feature type="compositionally biased region" description="Polar residues" evidence="1">
    <location>
        <begin position="76"/>
        <end position="93"/>
    </location>
</feature>
<feature type="compositionally biased region" description="Basic and acidic residues" evidence="1">
    <location>
        <begin position="53"/>
        <end position="74"/>
    </location>
</feature>
<reference evidence="2" key="1">
    <citation type="journal article" date="2004" name="Nature">
        <title>Genome duplication in the teleost fish Tetraodon nigroviridis reveals the early vertebrate proto-karyotype.</title>
        <authorList>
            <person name="Jaillon O."/>
            <person name="Aury J.-M."/>
            <person name="Brunet F."/>
            <person name="Petit J.-L."/>
            <person name="Stange-Thomann N."/>
            <person name="Mauceli E."/>
            <person name="Bouneau L."/>
            <person name="Fischer C."/>
            <person name="Ozouf-Costaz C."/>
            <person name="Bernot A."/>
            <person name="Nicaud S."/>
            <person name="Jaffe D."/>
            <person name="Fisher S."/>
            <person name="Lutfalla G."/>
            <person name="Dossat C."/>
            <person name="Segurens B."/>
            <person name="Dasilva C."/>
            <person name="Salanoubat M."/>
            <person name="Levy M."/>
            <person name="Boudet N."/>
            <person name="Castellano S."/>
            <person name="Anthouard V."/>
            <person name="Jubin C."/>
            <person name="Castelli V."/>
            <person name="Katinka M."/>
            <person name="Vacherie B."/>
            <person name="Biemont C."/>
            <person name="Skalli Z."/>
            <person name="Cattolico L."/>
            <person name="Poulain J."/>
            <person name="De Berardinis V."/>
            <person name="Cruaud C."/>
            <person name="Duprat S."/>
            <person name="Brottier P."/>
            <person name="Coutanceau J.-P."/>
            <person name="Gouzy J."/>
            <person name="Parra G."/>
            <person name="Lardier G."/>
            <person name="Chapple C."/>
            <person name="McKernan K.J."/>
            <person name="McEwan P."/>
            <person name="Bosak S."/>
            <person name="Kellis M."/>
            <person name="Volff J.-N."/>
            <person name="Guigo R."/>
            <person name="Zody M.C."/>
            <person name="Mesirov J."/>
            <person name="Lindblad-Toh K."/>
            <person name="Birren B."/>
            <person name="Nusbaum C."/>
            <person name="Kahn D."/>
            <person name="Robinson-Rechavi M."/>
            <person name="Laudet V."/>
            <person name="Schachter V."/>
            <person name="Quetier F."/>
            <person name="Saurin W."/>
            <person name="Scarpelli C."/>
            <person name="Wincker P."/>
            <person name="Lander E.S."/>
            <person name="Weissenbach J."/>
            <person name="Roest Crollius H."/>
        </authorList>
    </citation>
    <scope>NUCLEOTIDE SEQUENCE [LARGE SCALE GENOMIC DNA]</scope>
</reference>
<feature type="region of interest" description="Disordered" evidence="1">
    <location>
        <begin position="1"/>
        <end position="31"/>
    </location>
</feature>
<dbReference type="Gene3D" id="3.30.420.10">
    <property type="entry name" value="Ribonuclease H-like superfamily/Ribonuclease H"/>
    <property type="match status" value="1"/>
</dbReference>
<dbReference type="EMBL" id="CAAE01014645">
    <property type="protein sequence ID" value="CAG01474.1"/>
    <property type="molecule type" value="Genomic_DNA"/>
</dbReference>
<dbReference type="GO" id="GO:0003676">
    <property type="term" value="F:nucleic acid binding"/>
    <property type="evidence" value="ECO:0007669"/>
    <property type="project" value="InterPro"/>
</dbReference>
<evidence type="ECO:0000256" key="1">
    <source>
        <dbReference type="SAM" id="MobiDB-lite"/>
    </source>
</evidence>
<organism evidence="2">
    <name type="scientific">Tetraodon nigroviridis</name>
    <name type="common">Spotted green pufferfish</name>
    <name type="synonym">Chelonodon nigroviridis</name>
    <dbReference type="NCBI Taxonomy" id="99883"/>
    <lineage>
        <taxon>Eukaryota</taxon>
        <taxon>Metazoa</taxon>
        <taxon>Chordata</taxon>
        <taxon>Craniata</taxon>
        <taxon>Vertebrata</taxon>
        <taxon>Euteleostomi</taxon>
        <taxon>Actinopterygii</taxon>
        <taxon>Neopterygii</taxon>
        <taxon>Teleostei</taxon>
        <taxon>Neoteleostei</taxon>
        <taxon>Acanthomorphata</taxon>
        <taxon>Eupercaria</taxon>
        <taxon>Tetraodontiformes</taxon>
        <taxon>Tetradontoidea</taxon>
        <taxon>Tetraodontidae</taxon>
        <taxon>Tetraodon</taxon>
    </lineage>
</organism>
<accession>Q4SD08</accession>
<name>Q4SD08_TETNG</name>
<evidence type="ECO:0000313" key="2">
    <source>
        <dbReference type="EMBL" id="CAG01474.1"/>
    </source>
</evidence>
<gene>
    <name evidence="2" type="ORF">GSTENG00020249001</name>
</gene>
<comment type="caution">
    <text evidence="2">The sequence shown here is derived from an EMBL/GenBank/DDBJ whole genome shotgun (WGS) entry which is preliminary data.</text>
</comment>
<dbReference type="KEGG" id="tng:GSTEN00020249G001"/>
<sequence>MEGAAHRSTTGLRITASPAGIRLSPRGRSRGPLRRCWEEIFVPEAPPQSNLRWELHLEEEERKKGEERRGEKRKTATAQPLQERTSHPTSSPTCSWLVEISCCTTGGRQGAVAACRALELAKEQNIKKLVLYTDSKFTINGTKAGCGVNARWSGPL</sequence>
<protein>
    <submittedName>
        <fullName evidence="2">(spotted green pufferfish) hypothetical protein</fullName>
    </submittedName>
</protein>
<dbReference type="AlphaFoldDB" id="Q4SD08"/>
<dbReference type="OrthoDB" id="407198at2759"/>
<proteinExistence type="predicted"/>
<reference evidence="2" key="2">
    <citation type="submission" date="2004-02" db="EMBL/GenBank/DDBJ databases">
        <authorList>
            <consortium name="Genoscope"/>
            <consortium name="Whitehead Institute Centre for Genome Research"/>
        </authorList>
    </citation>
    <scope>NUCLEOTIDE SEQUENCE</scope>
</reference>